<dbReference type="HOGENOM" id="CLU_000422_14_1_7"/>
<dbReference type="InterPro" id="IPR028189">
    <property type="entry name" value="Nitr_red_alph_N"/>
</dbReference>
<dbReference type="eggNOG" id="COG5013">
    <property type="taxonomic scope" value="Bacteria"/>
</dbReference>
<dbReference type="InterPro" id="IPR050123">
    <property type="entry name" value="Prok_molybdopt-oxidoreductase"/>
</dbReference>
<comment type="subcellular location">
    <subcellularLocation>
        <location evidence="3">Cell membrane</location>
        <topology evidence="3">Peripheral membrane protein</topology>
    </subcellularLocation>
</comment>
<dbReference type="STRING" id="177437.HRM2_00660"/>
<dbReference type="Proteomes" id="UP000000442">
    <property type="component" value="Chromosome"/>
</dbReference>
<organism evidence="16 17">
    <name type="scientific">Desulforapulum autotrophicum (strain ATCC 43914 / DSM 3382 / VKM B-1955 / HRM2)</name>
    <name type="common">Desulfobacterium autotrophicum</name>
    <dbReference type="NCBI Taxonomy" id="177437"/>
    <lineage>
        <taxon>Bacteria</taxon>
        <taxon>Pseudomonadati</taxon>
        <taxon>Thermodesulfobacteriota</taxon>
        <taxon>Desulfobacteria</taxon>
        <taxon>Desulfobacterales</taxon>
        <taxon>Desulfobacteraceae</taxon>
        <taxon>Desulforapulum</taxon>
    </lineage>
</organism>
<proteinExistence type="inferred from homology"/>
<keyword evidence="9" id="KW-0479">Metal-binding</keyword>
<dbReference type="KEGG" id="dat:HRM2_00660"/>
<dbReference type="InterPro" id="IPR009010">
    <property type="entry name" value="Asp_de-COase-like_dom_sf"/>
</dbReference>
<dbReference type="SUPFAM" id="SSF50692">
    <property type="entry name" value="ADC-like"/>
    <property type="match status" value="1"/>
</dbReference>
<evidence type="ECO:0000256" key="1">
    <source>
        <dbReference type="ARBA" id="ARBA00001942"/>
    </source>
</evidence>
<keyword evidence="7" id="KW-0004">4Fe-4S</keyword>
<evidence type="ECO:0000256" key="8">
    <source>
        <dbReference type="ARBA" id="ARBA00022505"/>
    </source>
</evidence>
<comment type="catalytic activity">
    <reaction evidence="14">
        <text>nitrate + a quinol = a quinone + nitrite + H2O</text>
        <dbReference type="Rhea" id="RHEA:56144"/>
        <dbReference type="ChEBI" id="CHEBI:15377"/>
        <dbReference type="ChEBI" id="CHEBI:16301"/>
        <dbReference type="ChEBI" id="CHEBI:17632"/>
        <dbReference type="ChEBI" id="CHEBI:24646"/>
        <dbReference type="ChEBI" id="CHEBI:132124"/>
        <dbReference type="EC" id="1.7.5.1"/>
    </reaction>
</comment>
<evidence type="ECO:0000256" key="5">
    <source>
        <dbReference type="ARBA" id="ARBA00012500"/>
    </source>
</evidence>
<evidence type="ECO:0000313" key="16">
    <source>
        <dbReference type="EMBL" id="ACN13189.1"/>
    </source>
</evidence>
<dbReference type="CDD" id="cd02776">
    <property type="entry name" value="MopB_CT_Nitrate-R-NarG-like"/>
    <property type="match status" value="1"/>
</dbReference>
<protein>
    <recommendedName>
        <fullName evidence="5">nitrate reductase (quinone)</fullName>
        <ecNumber evidence="5">1.7.5.1</ecNumber>
    </recommendedName>
</protein>
<keyword evidence="11" id="KW-0408">Iron</keyword>
<keyword evidence="6" id="KW-1003">Cell membrane</keyword>
<dbReference type="SMART" id="SM00926">
    <property type="entry name" value="Molybdop_Fe4S4"/>
    <property type="match status" value="1"/>
</dbReference>
<dbReference type="Pfam" id="PF14710">
    <property type="entry name" value="Nitr_red_alph_N"/>
    <property type="match status" value="1"/>
</dbReference>
<dbReference type="Pfam" id="PF01568">
    <property type="entry name" value="Molydop_binding"/>
    <property type="match status" value="1"/>
</dbReference>
<reference evidence="16 17" key="1">
    <citation type="journal article" date="2009" name="Environ. Microbiol.">
        <title>Genome sequence of Desulfobacterium autotrophicum HRM2, a marine sulfate reducer oxidizing organic carbon completely to carbon dioxide.</title>
        <authorList>
            <person name="Strittmatter A.W."/>
            <person name="Liesegang H."/>
            <person name="Rabus R."/>
            <person name="Decker I."/>
            <person name="Amann J."/>
            <person name="Andres S."/>
            <person name="Henne A."/>
            <person name="Fricke W.F."/>
            <person name="Martinez-Arias R."/>
            <person name="Bartels D."/>
            <person name="Goesmann A."/>
            <person name="Krause L."/>
            <person name="Puehler A."/>
            <person name="Klenk H.P."/>
            <person name="Richter M."/>
            <person name="Schuler M."/>
            <person name="Gloeckner F.O."/>
            <person name="Meyerdierks A."/>
            <person name="Gottschalk G."/>
            <person name="Amann R."/>
        </authorList>
    </citation>
    <scope>NUCLEOTIDE SEQUENCE [LARGE SCALE GENOMIC DNA]</scope>
    <source>
        <strain evidence="17">ATCC 43914 / DSM 3382 / HRM2</strain>
    </source>
</reference>
<dbReference type="AlphaFoldDB" id="C0QE72"/>
<evidence type="ECO:0000259" key="15">
    <source>
        <dbReference type="PROSITE" id="PS51669"/>
    </source>
</evidence>
<dbReference type="InterPro" id="IPR006963">
    <property type="entry name" value="Mopterin_OxRdtase_4Fe-4S_dom"/>
</dbReference>
<comment type="cofactor">
    <cofactor evidence="2">
        <name>[4Fe-4S] cluster</name>
        <dbReference type="ChEBI" id="CHEBI:49883"/>
    </cofactor>
</comment>
<dbReference type="RefSeq" id="WP_012662440.1">
    <property type="nucleotide sequence ID" value="NC_012108.1"/>
</dbReference>
<evidence type="ECO:0000256" key="14">
    <source>
        <dbReference type="ARBA" id="ARBA00048294"/>
    </source>
</evidence>
<dbReference type="GO" id="GO:0046872">
    <property type="term" value="F:metal ion binding"/>
    <property type="evidence" value="ECO:0007669"/>
    <property type="project" value="UniProtKB-KW"/>
</dbReference>
<evidence type="ECO:0000256" key="6">
    <source>
        <dbReference type="ARBA" id="ARBA00022475"/>
    </source>
</evidence>
<dbReference type="GO" id="GO:0051539">
    <property type="term" value="F:4 iron, 4 sulfur cluster binding"/>
    <property type="evidence" value="ECO:0007669"/>
    <property type="project" value="UniProtKB-KW"/>
</dbReference>
<dbReference type="InterPro" id="IPR006468">
    <property type="entry name" value="NarG"/>
</dbReference>
<evidence type="ECO:0000256" key="7">
    <source>
        <dbReference type="ARBA" id="ARBA00022485"/>
    </source>
</evidence>
<dbReference type="InterPro" id="IPR027467">
    <property type="entry name" value="MopterinOxRdtase_cofactor_BS"/>
</dbReference>
<dbReference type="GO" id="GO:0042126">
    <property type="term" value="P:nitrate metabolic process"/>
    <property type="evidence" value="ECO:0007669"/>
    <property type="project" value="InterPro"/>
</dbReference>
<sequence length="1232" mass="139587">MLKESFLNRLRFFRPKANARGCQEEKTADNWAEIRCGQREWEDFYRRRWQYDKKVRSTHGVNCTGSCSWDVYVKNGILVWETQNTDYPDCGEGYPNHEPRGCPRGATYSWYTYSPVRLKYPLIRSSLMEMWREALGQCQDPLEAWTSIIEDPEKRRRFHKDRGKGGFVRSSWDEAATITAASLIHTIKKYGPDRIFGFTPIPAMSMVCYASGARFLSLIGGSMISFYDWYCDLPPSSPQIWGEQTDVPESADWYESTYMIVWGTNVPMTRTPDAHFYTEARYRGARVTAVAPDYAEYVKFADTWLPATAGTDGALAMAMTHVIFKEFYMDRQVDYFMAYAKTYTDLPFVVVLEPDNDTWSPGRFLRASDLDLKSKNAQWKTMLYNAADASFCVPNGSIGFRWSEEGLWNLKLEENGKQINPLLSFASEADVWEKVSFPIFELHEASSRIGITPVKKIQTPAGEIYVTTVFDLMAAHLGILPIQAPEATADYPTGYEDPRPYTPAWQEPITGVPQADVIRVAREFADNAEKTRGKSMILLGAGTNHWYHSDMIYRTIIGMTTLCGCQGVNGGGWAHYVGQEKVRPQAAWSQVAFGSDWIRPPRQQNGTSFFYFATDQWRYDNFNPSVLHSPLSKTAPARHMADYNVIAARLGWLPSYPQFDQNPLELCKEAMEQGATSDEEIIAYAVKQLKSGKLKFAIEDPDNPANFPRVLFLWRANLLGASGKGHEYFLKHLLGVENAVFNQDSTLRPEEIKWRNPAPEGKLDLLVTMELRMSTSALYADIALPAAGWYEMHDLNTTDMHPFIHPFNPAIDPPWESRTNWDQFKTIAEKFSELAAVHLGNVQDLVATPLMHDSPGEIAQPEVNDWRKGQGEPVPGETLPNLTVIQRDFPNAHKMMTALGPLAEKVGVGSKGVMWNASDEYESLKKIVGTIDKEGISKGMPSLEQGKQVAETILALAPETNGEVAVKSWAGVEQKTGLSLQHLSKARQGVKFRFDDLTVQPRKIITSPIWSGIESEERRYSPFVINIEEKVPFRTLTGRAQFYLDHQWMRDFGEHLPVYRPPLDMVTLESTNVKRNPGREIILNYLTPHSKWSIHSTYSDTLTMLTLFRGGEAIWISDEDAKKIDVRDNDWLECFNVNGVVMAKAVISPRIPEGNAFMYHAQERLINTPGSKRSGLRGGTHNSVTRIMVKPTHMIGGYAQLSYGFNYYGPVGSQRDEIIVVRKAGEVEWYED</sequence>
<dbReference type="GO" id="GO:0005886">
    <property type="term" value="C:plasma membrane"/>
    <property type="evidence" value="ECO:0007669"/>
    <property type="project" value="UniProtKB-SubCell"/>
</dbReference>
<dbReference type="GO" id="GO:0009325">
    <property type="term" value="C:nitrate reductase complex"/>
    <property type="evidence" value="ECO:0007669"/>
    <property type="project" value="InterPro"/>
</dbReference>
<dbReference type="SUPFAM" id="SSF53706">
    <property type="entry name" value="Formate dehydrogenase/DMSO reductase, domains 1-3"/>
    <property type="match status" value="1"/>
</dbReference>
<evidence type="ECO:0000256" key="11">
    <source>
        <dbReference type="ARBA" id="ARBA00023004"/>
    </source>
</evidence>
<evidence type="ECO:0000256" key="2">
    <source>
        <dbReference type="ARBA" id="ARBA00001966"/>
    </source>
</evidence>
<comment type="similarity">
    <text evidence="4">Belongs to the prokaryotic molybdopterin-containing oxidoreductase family.</text>
</comment>
<evidence type="ECO:0000256" key="12">
    <source>
        <dbReference type="ARBA" id="ARBA00023014"/>
    </source>
</evidence>
<feature type="domain" description="4Fe-4S Mo/W bis-MGD-type" evidence="15">
    <location>
        <begin position="52"/>
        <end position="116"/>
    </location>
</feature>
<keyword evidence="13" id="KW-0472">Membrane</keyword>
<name>C0QE72_DESAH</name>
<evidence type="ECO:0000256" key="10">
    <source>
        <dbReference type="ARBA" id="ARBA00023002"/>
    </source>
</evidence>
<dbReference type="NCBIfam" id="TIGR01580">
    <property type="entry name" value="narG"/>
    <property type="match status" value="1"/>
</dbReference>
<evidence type="ECO:0000313" key="17">
    <source>
        <dbReference type="Proteomes" id="UP000000442"/>
    </source>
</evidence>
<keyword evidence="17" id="KW-1185">Reference proteome</keyword>
<dbReference type="PROSITE" id="PS51669">
    <property type="entry name" value="4FE4S_MOW_BIS_MGD"/>
    <property type="match status" value="1"/>
</dbReference>
<dbReference type="InterPro" id="IPR006657">
    <property type="entry name" value="MoPterin_dinucl-bd_dom"/>
</dbReference>
<dbReference type="CDD" id="cd02750">
    <property type="entry name" value="MopB_Nitrate-R-NarG-like"/>
    <property type="match status" value="1"/>
</dbReference>
<comment type="cofactor">
    <cofactor evidence="1">
        <name>Mo-bis(molybdopterin guanine dinucleotide)</name>
        <dbReference type="ChEBI" id="CHEBI:60539"/>
    </cofactor>
</comment>
<evidence type="ECO:0000256" key="4">
    <source>
        <dbReference type="ARBA" id="ARBA00010312"/>
    </source>
</evidence>
<evidence type="ECO:0000256" key="3">
    <source>
        <dbReference type="ARBA" id="ARBA00004202"/>
    </source>
</evidence>
<evidence type="ECO:0000256" key="9">
    <source>
        <dbReference type="ARBA" id="ARBA00022723"/>
    </source>
</evidence>
<dbReference type="PANTHER" id="PTHR43105:SF2">
    <property type="entry name" value="RESPIRATORY NITRATE REDUCTASE 2 ALPHA CHAIN"/>
    <property type="match status" value="1"/>
</dbReference>
<dbReference type="EMBL" id="CP001087">
    <property type="protein sequence ID" value="ACN13189.1"/>
    <property type="molecule type" value="Genomic_DNA"/>
</dbReference>
<keyword evidence="10 16" id="KW-0560">Oxidoreductase</keyword>
<dbReference type="InterPro" id="IPR037943">
    <property type="entry name" value="MopB_CT_Nitrate-R-NarG-like"/>
</dbReference>
<gene>
    <name evidence="16" type="primary">narG</name>
    <name evidence="16" type="ordered locus">HRM2_00660</name>
</gene>
<dbReference type="InterPro" id="IPR006656">
    <property type="entry name" value="Mopterin_OxRdtase"/>
</dbReference>
<dbReference type="GO" id="GO:0043546">
    <property type="term" value="F:molybdopterin cofactor binding"/>
    <property type="evidence" value="ECO:0007669"/>
    <property type="project" value="InterPro"/>
</dbReference>
<dbReference type="EC" id="1.7.5.1" evidence="5"/>
<keyword evidence="8" id="KW-0500">Molybdenum</keyword>
<dbReference type="GO" id="GO:0160182">
    <property type="term" value="F:nitrate reductase (quinone) activity"/>
    <property type="evidence" value="ECO:0007669"/>
    <property type="project" value="UniProtKB-EC"/>
</dbReference>
<keyword evidence="12" id="KW-0411">Iron-sulfur</keyword>
<dbReference type="GO" id="GO:0045333">
    <property type="term" value="P:cellular respiration"/>
    <property type="evidence" value="ECO:0007669"/>
    <property type="project" value="UniProtKB-ARBA"/>
</dbReference>
<dbReference type="OrthoDB" id="9810782at2"/>
<dbReference type="InterPro" id="IPR044906">
    <property type="entry name" value="Nitr_red_alph_N_sf"/>
</dbReference>
<dbReference type="Pfam" id="PF00384">
    <property type="entry name" value="Molybdopterin"/>
    <property type="match status" value="1"/>
</dbReference>
<dbReference type="PROSITE" id="PS00551">
    <property type="entry name" value="MOLYBDOPTERIN_PROK_1"/>
    <property type="match status" value="1"/>
</dbReference>
<evidence type="ECO:0000256" key="13">
    <source>
        <dbReference type="ARBA" id="ARBA00023136"/>
    </source>
</evidence>
<accession>C0QE72</accession>
<dbReference type="Gene3D" id="3.40.50.12440">
    <property type="match status" value="1"/>
</dbReference>
<dbReference type="Gene3D" id="4.10.1200.10">
    <property type="entry name" value="nitrate reductase tail"/>
    <property type="match status" value="1"/>
</dbReference>
<dbReference type="PANTHER" id="PTHR43105">
    <property type="entry name" value="RESPIRATORY NITRATE REDUCTASE"/>
    <property type="match status" value="1"/>
</dbReference>